<reference evidence="1 2" key="1">
    <citation type="submission" date="2022-01" db="EMBL/GenBank/DDBJ databases">
        <authorList>
            <person name="Xiong W."/>
            <person name="Schranz E."/>
        </authorList>
    </citation>
    <scope>NUCLEOTIDE SEQUENCE [LARGE SCALE GENOMIC DNA]</scope>
</reference>
<dbReference type="EMBL" id="CAKMRJ010004097">
    <property type="protein sequence ID" value="CAH1434944.1"/>
    <property type="molecule type" value="Genomic_DNA"/>
</dbReference>
<sequence>MLSKVKKSDNTEALNRVDLLISVDFPRFRIFFWRNKSWREIEIDGPLPDFHFIPIKYLKEDNPRGSADVNPALTPYSQQQGVFLETLWD</sequence>
<proteinExistence type="predicted"/>
<accession>A0AAU9NCD2</accession>
<evidence type="ECO:0000313" key="2">
    <source>
        <dbReference type="Proteomes" id="UP001157418"/>
    </source>
</evidence>
<dbReference type="AlphaFoldDB" id="A0AAU9NCD2"/>
<evidence type="ECO:0000313" key="1">
    <source>
        <dbReference type="EMBL" id="CAH1434944.1"/>
    </source>
</evidence>
<comment type="caution">
    <text evidence="1">The sequence shown here is derived from an EMBL/GenBank/DDBJ whole genome shotgun (WGS) entry which is preliminary data.</text>
</comment>
<gene>
    <name evidence="1" type="ORF">LVIROSA_LOCUS21420</name>
</gene>
<organism evidence="1 2">
    <name type="scientific">Lactuca virosa</name>
    <dbReference type="NCBI Taxonomy" id="75947"/>
    <lineage>
        <taxon>Eukaryota</taxon>
        <taxon>Viridiplantae</taxon>
        <taxon>Streptophyta</taxon>
        <taxon>Embryophyta</taxon>
        <taxon>Tracheophyta</taxon>
        <taxon>Spermatophyta</taxon>
        <taxon>Magnoliopsida</taxon>
        <taxon>eudicotyledons</taxon>
        <taxon>Gunneridae</taxon>
        <taxon>Pentapetalae</taxon>
        <taxon>asterids</taxon>
        <taxon>campanulids</taxon>
        <taxon>Asterales</taxon>
        <taxon>Asteraceae</taxon>
        <taxon>Cichorioideae</taxon>
        <taxon>Cichorieae</taxon>
        <taxon>Lactucinae</taxon>
        <taxon>Lactuca</taxon>
    </lineage>
</organism>
<name>A0AAU9NCD2_9ASTR</name>
<dbReference type="Proteomes" id="UP001157418">
    <property type="component" value="Unassembled WGS sequence"/>
</dbReference>
<protein>
    <submittedName>
        <fullName evidence="1">Uncharacterized protein</fullName>
    </submittedName>
</protein>
<keyword evidence="2" id="KW-1185">Reference proteome</keyword>